<dbReference type="Gene3D" id="3.40.50.10420">
    <property type="entry name" value="NagB/RpiA/CoA transferase-like"/>
    <property type="match status" value="1"/>
</dbReference>
<accession>A0ABU7GHY2</accession>
<keyword evidence="6" id="KW-1185">Reference proteome</keyword>
<keyword evidence="4" id="KW-0479">Metal-binding</keyword>
<reference evidence="5 6" key="1">
    <citation type="submission" date="2024-01" db="EMBL/GenBank/DDBJ databases">
        <title>The genome sequence of Erythrobacteraceae sp. strain 1XM1-14.</title>
        <authorList>
            <person name="Liu Y."/>
        </authorList>
    </citation>
    <scope>NUCLEOTIDE SEQUENCE [LARGE SCALE GENOMIC DNA]</scope>
    <source>
        <strain evidence="5 6">1XM1-14</strain>
    </source>
</reference>
<dbReference type="InterPro" id="IPR037171">
    <property type="entry name" value="NagB/RpiA_transferase-like"/>
</dbReference>
<evidence type="ECO:0000256" key="2">
    <source>
        <dbReference type="ARBA" id="ARBA00022741"/>
    </source>
</evidence>
<sequence>MEDKASLRKLLRKKRRECVEQLPETMRGLVLRHPPAPLLDLIAADAVIGLYHATADEAPTAHYAGFFFDRGHTIALPRFASRDAPMEFARHSDPYGECDLEPGPFGALQPEANADTLVPDVLFMPLLGFTARGERLGQGGGHYDRWLAEHPAARTVGLAWDVQLCETLPIEHHDRYLDAIVTPTRLYGPF</sequence>
<dbReference type="Proteomes" id="UP001343492">
    <property type="component" value="Unassembled WGS sequence"/>
</dbReference>
<protein>
    <recommendedName>
        <fullName evidence="4">5-formyltetrahydrofolate cyclo-ligase</fullName>
        <ecNumber evidence="4">6.3.3.2</ecNumber>
    </recommendedName>
</protein>
<dbReference type="InterPro" id="IPR002698">
    <property type="entry name" value="FTHF_cligase"/>
</dbReference>
<evidence type="ECO:0000313" key="5">
    <source>
        <dbReference type="EMBL" id="MEE1877846.1"/>
    </source>
</evidence>
<organism evidence="5 6">
    <name type="scientific">Altererythrobacter litoralis</name>
    <dbReference type="NCBI Taxonomy" id="3113904"/>
    <lineage>
        <taxon>Bacteria</taxon>
        <taxon>Pseudomonadati</taxon>
        <taxon>Pseudomonadota</taxon>
        <taxon>Alphaproteobacteria</taxon>
        <taxon>Sphingomonadales</taxon>
        <taxon>Erythrobacteraceae</taxon>
        <taxon>Altererythrobacter</taxon>
    </lineage>
</organism>
<dbReference type="EMBL" id="JAZDQV010000008">
    <property type="protein sequence ID" value="MEE1877846.1"/>
    <property type="molecule type" value="Genomic_DNA"/>
</dbReference>
<keyword evidence="3 4" id="KW-0067">ATP-binding</keyword>
<dbReference type="EC" id="6.3.3.2" evidence="4"/>
<dbReference type="RefSeq" id="WP_354144951.1">
    <property type="nucleotide sequence ID" value="NZ_JAZDQV010000008.1"/>
</dbReference>
<dbReference type="NCBIfam" id="TIGR02727">
    <property type="entry name" value="MTHFS_bact"/>
    <property type="match status" value="1"/>
</dbReference>
<proteinExistence type="inferred from homology"/>
<keyword evidence="2 4" id="KW-0547">Nucleotide-binding</keyword>
<evidence type="ECO:0000313" key="6">
    <source>
        <dbReference type="Proteomes" id="UP001343492"/>
    </source>
</evidence>
<name>A0ABU7GHY2_9SPHN</name>
<dbReference type="SUPFAM" id="SSF100950">
    <property type="entry name" value="NagB/RpiA/CoA transferase-like"/>
    <property type="match status" value="1"/>
</dbReference>
<dbReference type="GO" id="GO:0030272">
    <property type="term" value="F:5-formyltetrahydrofolate cyclo-ligase activity"/>
    <property type="evidence" value="ECO:0007669"/>
    <property type="project" value="UniProtKB-EC"/>
</dbReference>
<evidence type="ECO:0000256" key="1">
    <source>
        <dbReference type="ARBA" id="ARBA00010638"/>
    </source>
</evidence>
<dbReference type="PIRSF" id="PIRSF006806">
    <property type="entry name" value="FTHF_cligase"/>
    <property type="match status" value="1"/>
</dbReference>
<comment type="caution">
    <text evidence="5">The sequence shown here is derived from an EMBL/GenBank/DDBJ whole genome shotgun (WGS) entry which is preliminary data.</text>
</comment>
<dbReference type="Pfam" id="PF01812">
    <property type="entry name" value="5-FTHF_cyc-lig"/>
    <property type="match status" value="1"/>
</dbReference>
<keyword evidence="4" id="KW-0460">Magnesium</keyword>
<dbReference type="PANTHER" id="PTHR23407">
    <property type="entry name" value="ATPASE INHIBITOR/5-FORMYLTETRAHYDROFOLATE CYCLO-LIGASE"/>
    <property type="match status" value="1"/>
</dbReference>
<evidence type="ECO:0000256" key="4">
    <source>
        <dbReference type="RuleBase" id="RU361279"/>
    </source>
</evidence>
<gene>
    <name evidence="5" type="ORF">VRS74_09145</name>
</gene>
<dbReference type="PANTHER" id="PTHR23407:SF1">
    <property type="entry name" value="5-FORMYLTETRAHYDROFOLATE CYCLO-LIGASE"/>
    <property type="match status" value="1"/>
</dbReference>
<comment type="cofactor">
    <cofactor evidence="4">
        <name>Mg(2+)</name>
        <dbReference type="ChEBI" id="CHEBI:18420"/>
    </cofactor>
</comment>
<keyword evidence="5" id="KW-0436">Ligase</keyword>
<evidence type="ECO:0000256" key="3">
    <source>
        <dbReference type="ARBA" id="ARBA00022840"/>
    </source>
</evidence>
<comment type="similarity">
    <text evidence="1 4">Belongs to the 5-formyltetrahydrofolate cyclo-ligase family.</text>
</comment>
<dbReference type="InterPro" id="IPR024185">
    <property type="entry name" value="FTHF_cligase-like_sf"/>
</dbReference>
<comment type="catalytic activity">
    <reaction evidence="4">
        <text>(6S)-5-formyl-5,6,7,8-tetrahydrofolate + ATP = (6R)-5,10-methenyltetrahydrofolate + ADP + phosphate</text>
        <dbReference type="Rhea" id="RHEA:10488"/>
        <dbReference type="ChEBI" id="CHEBI:30616"/>
        <dbReference type="ChEBI" id="CHEBI:43474"/>
        <dbReference type="ChEBI" id="CHEBI:57455"/>
        <dbReference type="ChEBI" id="CHEBI:57457"/>
        <dbReference type="ChEBI" id="CHEBI:456216"/>
        <dbReference type="EC" id="6.3.3.2"/>
    </reaction>
</comment>